<evidence type="ECO:0000256" key="1">
    <source>
        <dbReference type="SAM" id="Phobius"/>
    </source>
</evidence>
<keyword evidence="1" id="KW-0472">Membrane</keyword>
<reference evidence="2" key="1">
    <citation type="submission" date="2020-11" db="EMBL/GenBank/DDBJ databases">
        <title>Azospira inquinata sp. nov.</title>
        <authorList>
            <person name="Moe W.M."/>
            <person name="Mikes M.C."/>
        </authorList>
    </citation>
    <scope>NUCLEOTIDE SEQUENCE</scope>
    <source>
        <strain evidence="2">Azo-3</strain>
    </source>
</reference>
<accession>A0A975SNV5</accession>
<keyword evidence="3" id="KW-1185">Reference proteome</keyword>
<evidence type="ECO:0000313" key="2">
    <source>
        <dbReference type="EMBL" id="QWT49229.1"/>
    </source>
</evidence>
<organism evidence="2 3">
    <name type="scientific">Azospira inquinata</name>
    <dbReference type="NCBI Taxonomy" id="2785627"/>
    <lineage>
        <taxon>Bacteria</taxon>
        <taxon>Pseudomonadati</taxon>
        <taxon>Pseudomonadota</taxon>
        <taxon>Betaproteobacteria</taxon>
        <taxon>Rhodocyclales</taxon>
        <taxon>Rhodocyclaceae</taxon>
        <taxon>Azospira</taxon>
    </lineage>
</organism>
<dbReference type="RefSeq" id="WP_216127788.1">
    <property type="nucleotide sequence ID" value="NZ_CP064782.1"/>
</dbReference>
<keyword evidence="1" id="KW-1133">Transmembrane helix</keyword>
<feature type="transmembrane region" description="Helical" evidence="1">
    <location>
        <begin position="26"/>
        <end position="47"/>
    </location>
</feature>
<protein>
    <submittedName>
        <fullName evidence="2">Uncharacterized protein</fullName>
    </submittedName>
</protein>
<dbReference type="KEGG" id="aiq:Azoinq_00995"/>
<dbReference type="AlphaFoldDB" id="A0A975SNV5"/>
<evidence type="ECO:0000313" key="3">
    <source>
        <dbReference type="Proteomes" id="UP000683428"/>
    </source>
</evidence>
<keyword evidence="1" id="KW-0812">Transmembrane</keyword>
<name>A0A975SNV5_9RHOO</name>
<feature type="transmembrane region" description="Helical" evidence="1">
    <location>
        <begin position="75"/>
        <end position="96"/>
    </location>
</feature>
<dbReference type="Proteomes" id="UP000683428">
    <property type="component" value="Chromosome"/>
</dbReference>
<gene>
    <name evidence="2" type="ORF">Azoinq_00995</name>
</gene>
<dbReference type="EMBL" id="CP064782">
    <property type="protein sequence ID" value="QWT49229.1"/>
    <property type="molecule type" value="Genomic_DNA"/>
</dbReference>
<proteinExistence type="predicted"/>
<sequence>MLAIALLAPPIILWKREETLSWSKRYLLSIIPLGYTFIGWKLGAYGYGNLACQGNPKRFHDCILWGFDLTAIVDYGLFLMMPCLLFALPLSLWLSLDTALKQLGAWHKKNYPDQTSHNE</sequence>